<organism evidence="2 3">
    <name type="scientific">Zostera marina</name>
    <name type="common">Eelgrass</name>
    <dbReference type="NCBI Taxonomy" id="29655"/>
    <lineage>
        <taxon>Eukaryota</taxon>
        <taxon>Viridiplantae</taxon>
        <taxon>Streptophyta</taxon>
        <taxon>Embryophyta</taxon>
        <taxon>Tracheophyta</taxon>
        <taxon>Spermatophyta</taxon>
        <taxon>Magnoliopsida</taxon>
        <taxon>Liliopsida</taxon>
        <taxon>Zosteraceae</taxon>
        <taxon>Zostera</taxon>
    </lineage>
</organism>
<comment type="caution">
    <text evidence="2">The sequence shown here is derived from an EMBL/GenBank/DDBJ whole genome shotgun (WGS) entry which is preliminary data.</text>
</comment>
<dbReference type="Proteomes" id="UP000036987">
    <property type="component" value="Unassembled WGS sequence"/>
</dbReference>
<dbReference type="InterPro" id="IPR045388">
    <property type="entry name" value="HHL1-like"/>
</dbReference>
<sequence>MFLQSLPLHSSRRDQALFSHNPRLDDLQQKRRSRLMVVEAKGKRGGGGMTSRRPEPPLPKLEEDGNPKFVIFIRAAAVYLWYPLSVITGGTTAKIMVSAKDTFIGKYIYKDTIARNIAAVIYKDEKSIQKSALKQFRVLRTTTKFKYGYKLVENNNLRSALSPNDVIELPPAEELKTVVDKVVEFFGDAKESFGKITQLNNSGEKE</sequence>
<dbReference type="PANTHER" id="PTHR48191:SF2">
    <property type="entry name" value="PROTEIN HHL1, CHLOROPLASTIC"/>
    <property type="match status" value="1"/>
</dbReference>
<evidence type="ECO:0000313" key="3">
    <source>
        <dbReference type="Proteomes" id="UP000036987"/>
    </source>
</evidence>
<evidence type="ECO:0000313" key="2">
    <source>
        <dbReference type="EMBL" id="KMZ61906.1"/>
    </source>
</evidence>
<dbReference type="PANTHER" id="PTHR48191">
    <property type="entry name" value="PROTEIN HHL1 CHLOROPLASTIC"/>
    <property type="match status" value="1"/>
</dbReference>
<name>A0A0K9NYL7_ZOSMR</name>
<keyword evidence="3" id="KW-1185">Reference proteome</keyword>
<reference evidence="3" key="1">
    <citation type="journal article" date="2016" name="Nature">
        <title>The genome of the seagrass Zostera marina reveals angiosperm adaptation to the sea.</title>
        <authorList>
            <person name="Olsen J.L."/>
            <person name="Rouze P."/>
            <person name="Verhelst B."/>
            <person name="Lin Y.-C."/>
            <person name="Bayer T."/>
            <person name="Collen J."/>
            <person name="Dattolo E."/>
            <person name="De Paoli E."/>
            <person name="Dittami S."/>
            <person name="Maumus F."/>
            <person name="Michel G."/>
            <person name="Kersting A."/>
            <person name="Lauritano C."/>
            <person name="Lohaus R."/>
            <person name="Toepel M."/>
            <person name="Tonon T."/>
            <person name="Vanneste K."/>
            <person name="Amirebrahimi M."/>
            <person name="Brakel J."/>
            <person name="Bostroem C."/>
            <person name="Chovatia M."/>
            <person name="Grimwood J."/>
            <person name="Jenkins J.W."/>
            <person name="Jueterbock A."/>
            <person name="Mraz A."/>
            <person name="Stam W.T."/>
            <person name="Tice H."/>
            <person name="Bornberg-Bauer E."/>
            <person name="Green P.J."/>
            <person name="Pearson G.A."/>
            <person name="Procaccini G."/>
            <person name="Duarte C.M."/>
            <person name="Schmutz J."/>
            <person name="Reusch T.B.H."/>
            <person name="Van de Peer Y."/>
        </authorList>
    </citation>
    <scope>NUCLEOTIDE SEQUENCE [LARGE SCALE GENOMIC DNA]</scope>
    <source>
        <strain evidence="3">cv. Finnish</strain>
    </source>
</reference>
<proteinExistence type="predicted"/>
<dbReference type="Pfam" id="PF20133">
    <property type="entry name" value="HHL1-like"/>
    <property type="match status" value="1"/>
</dbReference>
<feature type="compositionally biased region" description="Basic and acidic residues" evidence="1">
    <location>
        <begin position="52"/>
        <end position="61"/>
    </location>
</feature>
<evidence type="ECO:0000256" key="1">
    <source>
        <dbReference type="SAM" id="MobiDB-lite"/>
    </source>
</evidence>
<gene>
    <name evidence="2" type="ORF">ZOSMA_4G01960</name>
</gene>
<feature type="region of interest" description="Disordered" evidence="1">
    <location>
        <begin position="41"/>
        <end position="61"/>
    </location>
</feature>
<dbReference type="OMA" id="KGMMSRQ"/>
<dbReference type="STRING" id="29655.A0A0K9NYL7"/>
<protein>
    <recommendedName>
        <fullName evidence="4">Protein HHL1, chloroplastic</fullName>
    </recommendedName>
</protein>
<dbReference type="AlphaFoldDB" id="A0A0K9NYL7"/>
<evidence type="ECO:0008006" key="4">
    <source>
        <dbReference type="Google" id="ProtNLM"/>
    </source>
</evidence>
<dbReference type="OrthoDB" id="566705at2759"/>
<dbReference type="EMBL" id="LFYR01001430">
    <property type="protein sequence ID" value="KMZ61906.1"/>
    <property type="molecule type" value="Genomic_DNA"/>
</dbReference>
<accession>A0A0K9NYL7</accession>